<dbReference type="Proteomes" id="UP001311915">
    <property type="component" value="Unassembled WGS sequence"/>
</dbReference>
<feature type="region of interest" description="Disordered" evidence="1">
    <location>
        <begin position="1"/>
        <end position="21"/>
    </location>
</feature>
<gene>
    <name evidence="2" type="ORF">R3W88_019350</name>
</gene>
<name>A0AAV9KKM4_9SOLN</name>
<organism evidence="2 3">
    <name type="scientific">Solanum pinnatisectum</name>
    <name type="common">tansyleaf nightshade</name>
    <dbReference type="NCBI Taxonomy" id="50273"/>
    <lineage>
        <taxon>Eukaryota</taxon>
        <taxon>Viridiplantae</taxon>
        <taxon>Streptophyta</taxon>
        <taxon>Embryophyta</taxon>
        <taxon>Tracheophyta</taxon>
        <taxon>Spermatophyta</taxon>
        <taxon>Magnoliopsida</taxon>
        <taxon>eudicotyledons</taxon>
        <taxon>Gunneridae</taxon>
        <taxon>Pentapetalae</taxon>
        <taxon>asterids</taxon>
        <taxon>lamiids</taxon>
        <taxon>Solanales</taxon>
        <taxon>Solanaceae</taxon>
        <taxon>Solanoideae</taxon>
        <taxon>Solaneae</taxon>
        <taxon>Solanum</taxon>
    </lineage>
</organism>
<feature type="region of interest" description="Disordered" evidence="1">
    <location>
        <begin position="80"/>
        <end position="104"/>
    </location>
</feature>
<accession>A0AAV9KKM4</accession>
<evidence type="ECO:0000313" key="2">
    <source>
        <dbReference type="EMBL" id="KAK4713443.1"/>
    </source>
</evidence>
<dbReference type="AlphaFoldDB" id="A0AAV9KKM4"/>
<reference evidence="2 3" key="1">
    <citation type="submission" date="2023-10" db="EMBL/GenBank/DDBJ databases">
        <title>Genome-Wide Identification Analysis in wild type Solanum Pinnatisectum Reveals Some Genes Defensing Phytophthora Infestans.</title>
        <authorList>
            <person name="Sun C."/>
        </authorList>
    </citation>
    <scope>NUCLEOTIDE SEQUENCE [LARGE SCALE GENOMIC DNA]</scope>
    <source>
        <strain evidence="2">LQN</strain>
        <tissue evidence="2">Leaf</tissue>
    </source>
</reference>
<feature type="compositionally biased region" description="Basic and acidic residues" evidence="1">
    <location>
        <begin position="8"/>
        <end position="21"/>
    </location>
</feature>
<proteinExistence type="predicted"/>
<comment type="caution">
    <text evidence="2">The sequence shown here is derived from an EMBL/GenBank/DDBJ whole genome shotgun (WGS) entry which is preliminary data.</text>
</comment>
<dbReference type="EMBL" id="JAWPEI010000010">
    <property type="protein sequence ID" value="KAK4713443.1"/>
    <property type="molecule type" value="Genomic_DNA"/>
</dbReference>
<protein>
    <submittedName>
        <fullName evidence="2">Uncharacterized protein</fullName>
    </submittedName>
</protein>
<evidence type="ECO:0000256" key="1">
    <source>
        <dbReference type="SAM" id="MobiDB-lite"/>
    </source>
</evidence>
<evidence type="ECO:0000313" key="3">
    <source>
        <dbReference type="Proteomes" id="UP001311915"/>
    </source>
</evidence>
<keyword evidence="3" id="KW-1185">Reference proteome</keyword>
<sequence length="104" mass="11657">MVPAQEEYISKVDKGRADGSINKYERDKHGMELVRHQQHQSDILQASYQEPLVSGASVNYCQCKIPTIADKLEHVVPKISHQIPREETSNSTQGSIKIAEGMHS</sequence>